<name>A0ABV9LYB0_9ALTE</name>
<accession>A0ABV9LYB0</accession>
<proteinExistence type="predicted"/>
<dbReference type="EMBL" id="JBHSGU010000002">
    <property type="protein sequence ID" value="MFC4700598.1"/>
    <property type="molecule type" value="Genomic_DNA"/>
</dbReference>
<evidence type="ECO:0000313" key="1">
    <source>
        <dbReference type="EMBL" id="MFC4700598.1"/>
    </source>
</evidence>
<dbReference type="SUPFAM" id="SSF53098">
    <property type="entry name" value="Ribonuclease H-like"/>
    <property type="match status" value="1"/>
</dbReference>
<comment type="caution">
    <text evidence="1">The sequence shown here is derived from an EMBL/GenBank/DDBJ whole genome shotgun (WGS) entry which is preliminary data.</text>
</comment>
<gene>
    <name evidence="1" type="ORF">ACFO4O_10540</name>
</gene>
<reference evidence="2" key="1">
    <citation type="journal article" date="2019" name="Int. J. Syst. Evol. Microbiol.">
        <title>The Global Catalogue of Microorganisms (GCM) 10K type strain sequencing project: providing services to taxonomists for standard genome sequencing and annotation.</title>
        <authorList>
            <consortium name="The Broad Institute Genomics Platform"/>
            <consortium name="The Broad Institute Genome Sequencing Center for Infectious Disease"/>
            <person name="Wu L."/>
            <person name="Ma J."/>
        </authorList>
    </citation>
    <scope>NUCLEOTIDE SEQUENCE [LARGE SCALE GENOMIC DNA]</scope>
    <source>
        <strain evidence="2">KACC 12507</strain>
    </source>
</reference>
<dbReference type="InterPro" id="IPR012337">
    <property type="entry name" value="RNaseH-like_sf"/>
</dbReference>
<evidence type="ECO:0000313" key="2">
    <source>
        <dbReference type="Proteomes" id="UP001595897"/>
    </source>
</evidence>
<dbReference type="RefSeq" id="WP_382408135.1">
    <property type="nucleotide sequence ID" value="NZ_JBHSGU010000002.1"/>
</dbReference>
<dbReference type="Gene3D" id="3.30.420.10">
    <property type="entry name" value="Ribonuclease H-like superfamily/Ribonuclease H"/>
    <property type="match status" value="1"/>
</dbReference>
<keyword evidence="2" id="KW-1185">Reference proteome</keyword>
<dbReference type="Proteomes" id="UP001595897">
    <property type="component" value="Unassembled WGS sequence"/>
</dbReference>
<protein>
    <submittedName>
        <fullName evidence="1">Uncharacterized protein</fullName>
    </submittedName>
</protein>
<organism evidence="1 2">
    <name type="scientific">Glaciecola siphonariae</name>
    <dbReference type="NCBI Taxonomy" id="521012"/>
    <lineage>
        <taxon>Bacteria</taxon>
        <taxon>Pseudomonadati</taxon>
        <taxon>Pseudomonadota</taxon>
        <taxon>Gammaproteobacteria</taxon>
        <taxon>Alteromonadales</taxon>
        <taxon>Alteromonadaceae</taxon>
        <taxon>Glaciecola</taxon>
    </lineage>
</organism>
<dbReference type="InterPro" id="IPR036397">
    <property type="entry name" value="RNaseH_sf"/>
</dbReference>
<sequence length="141" mass="16126">MLADGTRFCKLIKPFAHWQFWDAKAEQIHGISYQSLIDYGEEPVAVCLELNELVQGLTLYSDGWVVDHPWLVKLFAQAAVPMLFSISSLEMVLSEPQMAIWDDEKRAVAQDCGLARHRASADAYIIQQTFLRTQERMLHSQ</sequence>